<comment type="caution">
    <text evidence="1">The sequence shown here is derived from an EMBL/GenBank/DDBJ whole genome shotgun (WGS) entry which is preliminary data.</text>
</comment>
<dbReference type="EMBL" id="JAYWIO010000008">
    <property type="protein sequence ID" value="KAK7244499.1"/>
    <property type="molecule type" value="Genomic_DNA"/>
</dbReference>
<dbReference type="AlphaFoldDB" id="A0AAN9HPI4"/>
<name>A0AAN9HPI4_CROPI</name>
<proteinExistence type="predicted"/>
<accession>A0AAN9HPI4</accession>
<reference evidence="1 2" key="1">
    <citation type="submission" date="2024-01" db="EMBL/GenBank/DDBJ databases">
        <title>The genomes of 5 underutilized Papilionoideae crops provide insights into root nodulation and disease resistanc.</title>
        <authorList>
            <person name="Yuan L."/>
        </authorList>
    </citation>
    <scope>NUCLEOTIDE SEQUENCE [LARGE SCALE GENOMIC DNA]</scope>
    <source>
        <strain evidence="1">ZHUSHIDOU_FW_LH</strain>
        <tissue evidence="1">Leaf</tissue>
    </source>
</reference>
<protein>
    <submittedName>
        <fullName evidence="1">Uncharacterized protein</fullName>
    </submittedName>
</protein>
<evidence type="ECO:0000313" key="2">
    <source>
        <dbReference type="Proteomes" id="UP001372338"/>
    </source>
</evidence>
<organism evidence="1 2">
    <name type="scientific">Crotalaria pallida</name>
    <name type="common">Smooth rattlebox</name>
    <name type="synonym">Crotalaria striata</name>
    <dbReference type="NCBI Taxonomy" id="3830"/>
    <lineage>
        <taxon>Eukaryota</taxon>
        <taxon>Viridiplantae</taxon>
        <taxon>Streptophyta</taxon>
        <taxon>Embryophyta</taxon>
        <taxon>Tracheophyta</taxon>
        <taxon>Spermatophyta</taxon>
        <taxon>Magnoliopsida</taxon>
        <taxon>eudicotyledons</taxon>
        <taxon>Gunneridae</taxon>
        <taxon>Pentapetalae</taxon>
        <taxon>rosids</taxon>
        <taxon>fabids</taxon>
        <taxon>Fabales</taxon>
        <taxon>Fabaceae</taxon>
        <taxon>Papilionoideae</taxon>
        <taxon>50 kb inversion clade</taxon>
        <taxon>genistoids sensu lato</taxon>
        <taxon>core genistoids</taxon>
        <taxon>Crotalarieae</taxon>
        <taxon>Crotalaria</taxon>
    </lineage>
</organism>
<sequence length="79" mass="9191">MVRLHRRSPTKAASNRVEQQWLPLRRRAAMIGLMESRKTIGSRLRRWWFWAAMICGDGPARVDAKLGGDETQISLSLWR</sequence>
<gene>
    <name evidence="1" type="ORF">RIF29_39322</name>
</gene>
<dbReference type="Proteomes" id="UP001372338">
    <property type="component" value="Unassembled WGS sequence"/>
</dbReference>
<evidence type="ECO:0000313" key="1">
    <source>
        <dbReference type="EMBL" id="KAK7244499.1"/>
    </source>
</evidence>
<keyword evidence="2" id="KW-1185">Reference proteome</keyword>